<evidence type="ECO:0000313" key="2">
    <source>
        <dbReference type="EMBL" id="DAE32999.1"/>
    </source>
</evidence>
<protein>
    <submittedName>
        <fullName evidence="2">Uncharacterized protein</fullName>
    </submittedName>
</protein>
<keyword evidence="1" id="KW-0175">Coiled coil</keyword>
<dbReference type="EMBL" id="BK059131">
    <property type="protein sequence ID" value="DAE32999.1"/>
    <property type="molecule type" value="Genomic_DNA"/>
</dbReference>
<proteinExistence type="predicted"/>
<evidence type="ECO:0000256" key="1">
    <source>
        <dbReference type="SAM" id="Coils"/>
    </source>
</evidence>
<sequence length="149" mass="17213">MSRPIKIQHPTPKERNVAQVALPIGMYCNKPLQTAKIGDVVQIQTSWRKDKRVITNICRFRINSPEFTFMLRSIYGENMTIAKLMERWEAWAIVEGIGKEGFSRDEALLLETRPYDAELAEMEDELAAIEARKEEVRKMLADARKGVFK</sequence>
<name>A0A8S5RNU6_9VIRU</name>
<organism evidence="2">
    <name type="scientific">virus sp. ctoYX9</name>
    <dbReference type="NCBI Taxonomy" id="2825822"/>
    <lineage>
        <taxon>Viruses</taxon>
    </lineage>
</organism>
<reference evidence="2" key="1">
    <citation type="journal article" date="2021" name="Proc. Natl. Acad. Sci. U.S.A.">
        <title>A Catalog of Tens of Thousands of Viruses from Human Metagenomes Reveals Hidden Associations with Chronic Diseases.</title>
        <authorList>
            <person name="Tisza M.J."/>
            <person name="Buck C.B."/>
        </authorList>
    </citation>
    <scope>NUCLEOTIDE SEQUENCE</scope>
    <source>
        <strain evidence="2">CtoYX9</strain>
    </source>
</reference>
<accession>A0A8S5RNU6</accession>
<feature type="coiled-coil region" evidence="1">
    <location>
        <begin position="119"/>
        <end position="146"/>
    </location>
</feature>